<feature type="transmembrane region" description="Helical" evidence="1">
    <location>
        <begin position="204"/>
        <end position="226"/>
    </location>
</feature>
<name>A0ABS1VVA9_9ACTN</name>
<dbReference type="Gene3D" id="3.30.70.270">
    <property type="match status" value="1"/>
</dbReference>
<feature type="domain" description="GGDEF" evidence="3">
    <location>
        <begin position="341"/>
        <end position="476"/>
    </location>
</feature>
<feature type="transmembrane region" description="Helical" evidence="1">
    <location>
        <begin position="58"/>
        <end position="76"/>
    </location>
</feature>
<dbReference type="InterPro" id="IPR035919">
    <property type="entry name" value="EAL_sf"/>
</dbReference>
<dbReference type="RefSeq" id="WP_202995028.1">
    <property type="nucleotide sequence ID" value="NZ_JAENHO010000008.1"/>
</dbReference>
<sequence length="753" mass="79834">MTEKWRLFALAGLAATVAYTANLSPVVNSACLLIIGVGTVWACFAGPRRRGAEPRTAWLLLGASALAFLVGVLLRPLVDTPLVADCATVPGYVMLCAFLVVMLRQRQSVERHAVLDGLIVCVSGALAAILLLAAPAAAITGRPGLESVLAGFYPLFDVVVLLLVVNLTFTSTTWPVSLITLLSAMTSLLIGDIAYAVIGISGRTYASPLFDVPFLVAYGLIGVTALHPSVTRLGQAAKPPVQAWSGGRIALLVPALAGPFVLLLVLEDVTWAQRTTIAAAGVLIVVLLVTRAVTAVQSQVAAQVRAEHQAMHDALTGLPNRYLITEEVARMLGRLAPGGVKRVWVLLLDLDGFKFVNDGWGHDTGDRLVIEVGRRLRDRLPAAMPLAALGGDEFMAATLGDEDHALAVAAEIQKCFSRTFGVRGTELTVTCSMGVASASAEAGHPGTVAEALLRDADTAMYRAKAEGPGSTVVFDAAMHEKVRERIELEVALRRALGDGQLSVAYQPIVDLPTGAPAGAEALVRWVHPERGPISPATFIPIAEEAGLIGAIGDWVRQEALRQLGTWRAEGTVDDTFYLSINVSGRQLTDPRLPLVVSAEMLQYGVPARCVALEMTESVLVDSAGVPGRVLFELRELGCQVLIDDFGTGFSSLGYLRRFPVTGIKIDRSFVTGLGLSREDDEIVRAVVAMSHALGHSVIAEGVETRLQRDALAAVGVTRGQGWLWGPAVPPAEFAHHWHATGTAAALSGRHRAD</sequence>
<dbReference type="Proteomes" id="UP000598996">
    <property type="component" value="Unassembled WGS sequence"/>
</dbReference>
<dbReference type="Gene3D" id="3.20.20.450">
    <property type="entry name" value="EAL domain"/>
    <property type="match status" value="1"/>
</dbReference>
<dbReference type="Pfam" id="PF00563">
    <property type="entry name" value="EAL"/>
    <property type="match status" value="1"/>
</dbReference>
<keyword evidence="1" id="KW-0472">Membrane</keyword>
<feature type="transmembrane region" description="Helical" evidence="1">
    <location>
        <begin position="30"/>
        <end position="46"/>
    </location>
</feature>
<dbReference type="CDD" id="cd01949">
    <property type="entry name" value="GGDEF"/>
    <property type="match status" value="1"/>
</dbReference>
<evidence type="ECO:0000313" key="5">
    <source>
        <dbReference type="Proteomes" id="UP000598996"/>
    </source>
</evidence>
<accession>A0ABS1VVA9</accession>
<reference evidence="4 5" key="1">
    <citation type="submission" date="2021-01" db="EMBL/GenBank/DDBJ databases">
        <title>Actinoplanes sp. nov. LDG1-01 isolated from lichen.</title>
        <authorList>
            <person name="Saeng-In P."/>
            <person name="Phongsopitanun W."/>
            <person name="Kanchanasin P."/>
            <person name="Yuki M."/>
            <person name="Kudo T."/>
            <person name="Ohkuma M."/>
            <person name="Tanasupawat S."/>
        </authorList>
    </citation>
    <scope>NUCLEOTIDE SEQUENCE [LARGE SCALE GENOMIC DNA]</scope>
    <source>
        <strain evidence="4 5">LDG1-01</strain>
    </source>
</reference>
<dbReference type="SMART" id="SM00052">
    <property type="entry name" value="EAL"/>
    <property type="match status" value="1"/>
</dbReference>
<keyword evidence="1" id="KW-0812">Transmembrane</keyword>
<protein>
    <submittedName>
        <fullName evidence="4">EAL domain-containing protein</fullName>
    </submittedName>
</protein>
<feature type="transmembrane region" description="Helical" evidence="1">
    <location>
        <begin position="115"/>
        <end position="139"/>
    </location>
</feature>
<dbReference type="SUPFAM" id="SSF55073">
    <property type="entry name" value="Nucleotide cyclase"/>
    <property type="match status" value="1"/>
</dbReference>
<dbReference type="CDD" id="cd01948">
    <property type="entry name" value="EAL"/>
    <property type="match status" value="1"/>
</dbReference>
<evidence type="ECO:0000256" key="1">
    <source>
        <dbReference type="SAM" id="Phobius"/>
    </source>
</evidence>
<feature type="transmembrane region" description="Helical" evidence="1">
    <location>
        <begin position="151"/>
        <end position="169"/>
    </location>
</feature>
<dbReference type="InterPro" id="IPR029787">
    <property type="entry name" value="Nucleotide_cyclase"/>
</dbReference>
<dbReference type="SUPFAM" id="SSF141868">
    <property type="entry name" value="EAL domain-like"/>
    <property type="match status" value="1"/>
</dbReference>
<dbReference type="NCBIfam" id="TIGR00254">
    <property type="entry name" value="GGDEF"/>
    <property type="match status" value="1"/>
</dbReference>
<feature type="transmembrane region" description="Helical" evidence="1">
    <location>
        <begin position="82"/>
        <end position="103"/>
    </location>
</feature>
<dbReference type="PANTHER" id="PTHR44757:SF2">
    <property type="entry name" value="BIOFILM ARCHITECTURE MAINTENANCE PROTEIN MBAA"/>
    <property type="match status" value="1"/>
</dbReference>
<proteinExistence type="predicted"/>
<evidence type="ECO:0000259" key="2">
    <source>
        <dbReference type="PROSITE" id="PS50883"/>
    </source>
</evidence>
<dbReference type="InterPro" id="IPR052155">
    <property type="entry name" value="Biofilm_reg_signaling"/>
</dbReference>
<dbReference type="Pfam" id="PF00990">
    <property type="entry name" value="GGDEF"/>
    <property type="match status" value="1"/>
</dbReference>
<dbReference type="InterPro" id="IPR001633">
    <property type="entry name" value="EAL_dom"/>
</dbReference>
<feature type="transmembrane region" description="Helical" evidence="1">
    <location>
        <begin position="247"/>
        <end position="265"/>
    </location>
</feature>
<feature type="transmembrane region" description="Helical" evidence="1">
    <location>
        <begin position="271"/>
        <end position="289"/>
    </location>
</feature>
<keyword evidence="1" id="KW-1133">Transmembrane helix</keyword>
<evidence type="ECO:0000259" key="3">
    <source>
        <dbReference type="PROSITE" id="PS50887"/>
    </source>
</evidence>
<dbReference type="PROSITE" id="PS50883">
    <property type="entry name" value="EAL"/>
    <property type="match status" value="1"/>
</dbReference>
<dbReference type="PANTHER" id="PTHR44757">
    <property type="entry name" value="DIGUANYLATE CYCLASE DGCP"/>
    <property type="match status" value="1"/>
</dbReference>
<keyword evidence="5" id="KW-1185">Reference proteome</keyword>
<evidence type="ECO:0000313" key="4">
    <source>
        <dbReference type="EMBL" id="MBL7258412.1"/>
    </source>
</evidence>
<organism evidence="4 5">
    <name type="scientific">Paractinoplanes lichenicola</name>
    <dbReference type="NCBI Taxonomy" id="2802976"/>
    <lineage>
        <taxon>Bacteria</taxon>
        <taxon>Bacillati</taxon>
        <taxon>Actinomycetota</taxon>
        <taxon>Actinomycetes</taxon>
        <taxon>Micromonosporales</taxon>
        <taxon>Micromonosporaceae</taxon>
        <taxon>Paractinoplanes</taxon>
    </lineage>
</organism>
<feature type="domain" description="EAL" evidence="2">
    <location>
        <begin position="485"/>
        <end position="741"/>
    </location>
</feature>
<dbReference type="SMART" id="SM00267">
    <property type="entry name" value="GGDEF"/>
    <property type="match status" value="1"/>
</dbReference>
<dbReference type="PROSITE" id="PS50887">
    <property type="entry name" value="GGDEF"/>
    <property type="match status" value="1"/>
</dbReference>
<gene>
    <name evidence="4" type="ORF">JKJ07_29290</name>
</gene>
<feature type="transmembrane region" description="Helical" evidence="1">
    <location>
        <begin position="176"/>
        <end position="198"/>
    </location>
</feature>
<comment type="caution">
    <text evidence="4">The sequence shown here is derived from an EMBL/GenBank/DDBJ whole genome shotgun (WGS) entry which is preliminary data.</text>
</comment>
<dbReference type="EMBL" id="JAENHO010000008">
    <property type="protein sequence ID" value="MBL7258412.1"/>
    <property type="molecule type" value="Genomic_DNA"/>
</dbReference>
<dbReference type="InterPro" id="IPR000160">
    <property type="entry name" value="GGDEF_dom"/>
</dbReference>
<dbReference type="InterPro" id="IPR043128">
    <property type="entry name" value="Rev_trsase/Diguanyl_cyclase"/>
</dbReference>